<dbReference type="InterPro" id="IPR003256">
    <property type="entry name" value="Ribosomal_uL24"/>
</dbReference>
<dbReference type="NCBIfam" id="TIGR01079">
    <property type="entry name" value="rplX_bact"/>
    <property type="match status" value="1"/>
</dbReference>
<dbReference type="GO" id="GO:0019843">
    <property type="term" value="F:rRNA binding"/>
    <property type="evidence" value="ECO:0007669"/>
    <property type="project" value="UniProtKB-UniRule"/>
</dbReference>
<comment type="function">
    <text evidence="5">One of two assembly initiator proteins, it binds directly to the 5'-end of the 23S rRNA, where it nucleates assembly of the 50S subunit.</text>
</comment>
<dbReference type="GO" id="GO:0006412">
    <property type="term" value="P:translation"/>
    <property type="evidence" value="ECO:0007669"/>
    <property type="project" value="UniProtKB-UniRule"/>
</dbReference>
<evidence type="ECO:0000313" key="9">
    <source>
        <dbReference type="Proteomes" id="UP000178377"/>
    </source>
</evidence>
<dbReference type="STRING" id="1817828.A2722_01490"/>
<comment type="similarity">
    <text evidence="1 5">Belongs to the universal ribosomal protein uL24 family.</text>
</comment>
<keyword evidence="2 5" id="KW-0689">Ribosomal protein</keyword>
<dbReference type="InterPro" id="IPR008991">
    <property type="entry name" value="Translation_prot_SH3-like_sf"/>
</dbReference>
<dbReference type="Pfam" id="PF17136">
    <property type="entry name" value="ribosomal_L24"/>
    <property type="match status" value="1"/>
</dbReference>
<name>A0A1F5PN21_9BACT</name>
<gene>
    <name evidence="5" type="primary">rplX</name>
    <name evidence="8" type="ORF">A2722_01490</name>
</gene>
<dbReference type="GO" id="GO:0005840">
    <property type="term" value="C:ribosome"/>
    <property type="evidence" value="ECO:0007669"/>
    <property type="project" value="UniProtKB-KW"/>
</dbReference>
<evidence type="ECO:0000256" key="1">
    <source>
        <dbReference type="ARBA" id="ARBA00010618"/>
    </source>
</evidence>
<dbReference type="InterPro" id="IPR057264">
    <property type="entry name" value="Ribosomal_uL24_C"/>
</dbReference>
<dbReference type="InterPro" id="IPR005824">
    <property type="entry name" value="KOW"/>
</dbReference>
<evidence type="ECO:0000256" key="6">
    <source>
        <dbReference type="SAM" id="MobiDB-lite"/>
    </source>
</evidence>
<keyword evidence="5" id="KW-0699">rRNA-binding</keyword>
<keyword evidence="3 5" id="KW-0687">Ribonucleoprotein</keyword>
<evidence type="ECO:0000256" key="5">
    <source>
        <dbReference type="HAMAP-Rule" id="MF_01326"/>
    </source>
</evidence>
<feature type="region of interest" description="Disordered" evidence="6">
    <location>
        <begin position="46"/>
        <end position="65"/>
    </location>
</feature>
<evidence type="ECO:0000256" key="3">
    <source>
        <dbReference type="ARBA" id="ARBA00023274"/>
    </source>
</evidence>
<comment type="caution">
    <text evidence="8">The sequence shown here is derived from an EMBL/GenBank/DDBJ whole genome shotgun (WGS) entry which is preliminary data.</text>
</comment>
<dbReference type="GO" id="GO:1990904">
    <property type="term" value="C:ribonucleoprotein complex"/>
    <property type="evidence" value="ECO:0007669"/>
    <property type="project" value="UniProtKB-KW"/>
</dbReference>
<dbReference type="SUPFAM" id="SSF50104">
    <property type="entry name" value="Translation proteins SH3-like domain"/>
    <property type="match status" value="1"/>
</dbReference>
<evidence type="ECO:0000259" key="7">
    <source>
        <dbReference type="SMART" id="SM00739"/>
    </source>
</evidence>
<dbReference type="HAMAP" id="MF_01326_B">
    <property type="entry name" value="Ribosomal_uL24_B"/>
    <property type="match status" value="1"/>
</dbReference>
<keyword evidence="5" id="KW-0694">RNA-binding</keyword>
<evidence type="ECO:0000256" key="2">
    <source>
        <dbReference type="ARBA" id="ARBA00022980"/>
    </source>
</evidence>
<dbReference type="InterPro" id="IPR041988">
    <property type="entry name" value="Ribosomal_uL24_KOW"/>
</dbReference>
<dbReference type="Proteomes" id="UP000178377">
    <property type="component" value="Unassembled WGS sequence"/>
</dbReference>
<comment type="function">
    <text evidence="5">One of the proteins that surrounds the polypeptide exit tunnel on the outside of the subunit.</text>
</comment>
<reference evidence="8 9" key="1">
    <citation type="journal article" date="2016" name="Nat. Commun.">
        <title>Thousands of microbial genomes shed light on interconnected biogeochemical processes in an aquifer system.</title>
        <authorList>
            <person name="Anantharaman K."/>
            <person name="Brown C.T."/>
            <person name="Hug L.A."/>
            <person name="Sharon I."/>
            <person name="Castelle C.J."/>
            <person name="Probst A.J."/>
            <person name="Thomas B.C."/>
            <person name="Singh A."/>
            <person name="Wilkins M.J."/>
            <person name="Karaoz U."/>
            <person name="Brodie E.L."/>
            <person name="Williams K.H."/>
            <person name="Hubbard S.S."/>
            <person name="Banfield J.F."/>
        </authorList>
    </citation>
    <scope>NUCLEOTIDE SEQUENCE [LARGE SCALE GENOMIC DNA]</scope>
</reference>
<protein>
    <recommendedName>
        <fullName evidence="4 5">Large ribosomal subunit protein uL24</fullName>
    </recommendedName>
</protein>
<evidence type="ECO:0000313" key="8">
    <source>
        <dbReference type="EMBL" id="OGE91267.1"/>
    </source>
</evidence>
<dbReference type="CDD" id="cd06089">
    <property type="entry name" value="KOW_RPL26"/>
    <property type="match status" value="1"/>
</dbReference>
<dbReference type="PANTHER" id="PTHR12903">
    <property type="entry name" value="MITOCHONDRIAL RIBOSOMAL PROTEIN L24"/>
    <property type="match status" value="1"/>
</dbReference>
<dbReference type="Gene3D" id="2.30.30.30">
    <property type="match status" value="1"/>
</dbReference>
<sequence length="104" mass="11435">MSIDLKKGDTIKVMAGKDRSKTGKVVGVDRKSGLLTVEGVNIRTRFERSKRQNQKGQKVQFPAPFNPSKVMLVCPNCGQITRIGHVIASSGKKLRACKKCKSSF</sequence>
<comment type="subunit">
    <text evidence="5">Part of the 50S ribosomal subunit.</text>
</comment>
<organism evidence="8 9">
    <name type="scientific">Candidatus Doudnabacteria bacterium RIFCSPHIGHO2_01_FULL_50_11</name>
    <dbReference type="NCBI Taxonomy" id="1817828"/>
    <lineage>
        <taxon>Bacteria</taxon>
        <taxon>Candidatus Doudnaibacteriota</taxon>
    </lineage>
</organism>
<dbReference type="GO" id="GO:0003735">
    <property type="term" value="F:structural constituent of ribosome"/>
    <property type="evidence" value="ECO:0007669"/>
    <property type="project" value="InterPro"/>
</dbReference>
<dbReference type="AlphaFoldDB" id="A0A1F5PN21"/>
<dbReference type="Pfam" id="PF00467">
    <property type="entry name" value="KOW"/>
    <property type="match status" value="1"/>
</dbReference>
<dbReference type="EMBL" id="MFEO01000002">
    <property type="protein sequence ID" value="OGE91267.1"/>
    <property type="molecule type" value="Genomic_DNA"/>
</dbReference>
<evidence type="ECO:0000256" key="4">
    <source>
        <dbReference type="ARBA" id="ARBA00035206"/>
    </source>
</evidence>
<dbReference type="SMART" id="SM00739">
    <property type="entry name" value="KOW"/>
    <property type="match status" value="1"/>
</dbReference>
<proteinExistence type="inferred from homology"/>
<feature type="domain" description="KOW" evidence="7">
    <location>
        <begin position="4"/>
        <end position="31"/>
    </location>
</feature>
<dbReference type="InterPro" id="IPR014722">
    <property type="entry name" value="Rib_uL2_dom2"/>
</dbReference>
<accession>A0A1F5PN21</accession>